<sequence length="67" mass="7717">MDEMLVRSLLELRMLRSNVENLQKELADSDVFLEPQIEKVKIKPQSSLIVIHSSLTALALKIRDVDR</sequence>
<comment type="caution">
    <text evidence="1">The sequence shown here is derived from an EMBL/GenBank/DDBJ whole genome shotgun (WGS) entry which is preliminary data.</text>
</comment>
<reference evidence="1" key="1">
    <citation type="submission" date="2021-06" db="EMBL/GenBank/DDBJ databases">
        <title>Parelaphostrongylus tenuis whole genome reference sequence.</title>
        <authorList>
            <person name="Garwood T.J."/>
            <person name="Larsen P.A."/>
            <person name="Fountain-Jones N.M."/>
            <person name="Garbe J.R."/>
            <person name="Macchietto M.G."/>
            <person name="Kania S.A."/>
            <person name="Gerhold R.W."/>
            <person name="Richards J.E."/>
            <person name="Wolf T.M."/>
        </authorList>
    </citation>
    <scope>NUCLEOTIDE SEQUENCE</scope>
    <source>
        <strain evidence="1">MNPRO001-30</strain>
        <tissue evidence="1">Meninges</tissue>
    </source>
</reference>
<dbReference type="AlphaFoldDB" id="A0AAD5R1D7"/>
<evidence type="ECO:0000313" key="1">
    <source>
        <dbReference type="EMBL" id="KAJ1367661.1"/>
    </source>
</evidence>
<dbReference type="EMBL" id="JAHQIW010005984">
    <property type="protein sequence ID" value="KAJ1367683.1"/>
    <property type="molecule type" value="Genomic_DNA"/>
</dbReference>
<accession>A0AAD5R1D7</accession>
<keyword evidence="4" id="KW-1185">Reference proteome</keyword>
<dbReference type="Proteomes" id="UP001196413">
    <property type="component" value="Unassembled WGS sequence"/>
</dbReference>
<evidence type="ECO:0000313" key="2">
    <source>
        <dbReference type="EMBL" id="KAJ1367674.1"/>
    </source>
</evidence>
<name>A0AAD5R1D7_PARTN</name>
<protein>
    <submittedName>
        <fullName evidence="1">Uncharacterized protein</fullName>
    </submittedName>
</protein>
<dbReference type="EMBL" id="JAHQIW010005982">
    <property type="protein sequence ID" value="KAJ1367661.1"/>
    <property type="molecule type" value="Genomic_DNA"/>
</dbReference>
<evidence type="ECO:0000313" key="3">
    <source>
        <dbReference type="EMBL" id="KAJ1367683.1"/>
    </source>
</evidence>
<gene>
    <name evidence="1" type="ORF">KIN20_028617</name>
    <name evidence="2" type="ORF">KIN20_028631</name>
    <name evidence="3" type="ORF">KIN20_028640</name>
</gene>
<organism evidence="1 4">
    <name type="scientific">Parelaphostrongylus tenuis</name>
    <name type="common">Meningeal worm</name>
    <dbReference type="NCBI Taxonomy" id="148309"/>
    <lineage>
        <taxon>Eukaryota</taxon>
        <taxon>Metazoa</taxon>
        <taxon>Ecdysozoa</taxon>
        <taxon>Nematoda</taxon>
        <taxon>Chromadorea</taxon>
        <taxon>Rhabditida</taxon>
        <taxon>Rhabditina</taxon>
        <taxon>Rhabditomorpha</taxon>
        <taxon>Strongyloidea</taxon>
        <taxon>Metastrongylidae</taxon>
        <taxon>Parelaphostrongylus</taxon>
    </lineage>
</organism>
<evidence type="ECO:0000313" key="4">
    <source>
        <dbReference type="Proteomes" id="UP001196413"/>
    </source>
</evidence>
<dbReference type="EMBL" id="JAHQIW010005982">
    <property type="protein sequence ID" value="KAJ1367674.1"/>
    <property type="molecule type" value="Genomic_DNA"/>
</dbReference>
<proteinExistence type="predicted"/>